<dbReference type="PANTHER" id="PTHR42734:SF20">
    <property type="entry name" value="ABC-TYPE IRON(III)-SIDEROPHORE TRANSPORT SYSTEM, ATPASE COMPONENT"/>
    <property type="match status" value="1"/>
</dbReference>
<dbReference type="AlphaFoldDB" id="A0A9D9J1W0"/>
<dbReference type="GO" id="GO:0005524">
    <property type="term" value="F:ATP binding"/>
    <property type="evidence" value="ECO:0007669"/>
    <property type="project" value="UniProtKB-KW"/>
</dbReference>
<evidence type="ECO:0000313" key="4">
    <source>
        <dbReference type="Proteomes" id="UP000823750"/>
    </source>
</evidence>
<reference evidence="3" key="1">
    <citation type="submission" date="2020-10" db="EMBL/GenBank/DDBJ databases">
        <authorList>
            <person name="Gilroy R."/>
        </authorList>
    </citation>
    <scope>NUCLEOTIDE SEQUENCE</scope>
    <source>
        <strain evidence="3">B2-16538</strain>
    </source>
</reference>
<evidence type="ECO:0000313" key="3">
    <source>
        <dbReference type="EMBL" id="MBO8485558.1"/>
    </source>
</evidence>
<name>A0A9D9J1W0_9BACT</name>
<evidence type="ECO:0000259" key="2">
    <source>
        <dbReference type="Pfam" id="PF00005"/>
    </source>
</evidence>
<keyword evidence="3" id="KW-0547">Nucleotide-binding</keyword>
<accession>A0A9D9J1W0</accession>
<dbReference type="Proteomes" id="UP000823750">
    <property type="component" value="Unassembled WGS sequence"/>
</dbReference>
<protein>
    <submittedName>
        <fullName evidence="3">ABC transporter ATP-binding protein</fullName>
    </submittedName>
</protein>
<dbReference type="GO" id="GO:0016887">
    <property type="term" value="F:ATP hydrolysis activity"/>
    <property type="evidence" value="ECO:0007669"/>
    <property type="project" value="InterPro"/>
</dbReference>
<reference evidence="3" key="2">
    <citation type="journal article" date="2021" name="PeerJ">
        <title>Extensive microbial diversity within the chicken gut microbiome revealed by metagenomics and culture.</title>
        <authorList>
            <person name="Gilroy R."/>
            <person name="Ravi A."/>
            <person name="Getino M."/>
            <person name="Pursley I."/>
            <person name="Horton D.L."/>
            <person name="Alikhan N.F."/>
            <person name="Baker D."/>
            <person name="Gharbi K."/>
            <person name="Hall N."/>
            <person name="Watson M."/>
            <person name="Adriaenssens E.M."/>
            <person name="Foster-Nyarko E."/>
            <person name="Jarju S."/>
            <person name="Secka A."/>
            <person name="Antonio M."/>
            <person name="Oren A."/>
            <person name="Chaudhuri R.R."/>
            <person name="La Ragione R."/>
            <person name="Hildebrand F."/>
            <person name="Pallen M.J."/>
        </authorList>
    </citation>
    <scope>NUCLEOTIDE SEQUENCE</scope>
    <source>
        <strain evidence="3">B2-16538</strain>
    </source>
</reference>
<sequence>CHDLVALGRAPYTGWRGSLTEEDEIAVDRALSLVEMQGFSERYLDSMSDGECQMVSVARAIAQDTPVILLDEPTAFLDFPNRRKTAALLKSIAGQGKTIIYSTHDIDIAMSFSDLVLLVSEDGVLLAPAASPVLRHRMERAFSSGA</sequence>
<comment type="caution">
    <text evidence="3">The sequence shown here is derived from an EMBL/GenBank/DDBJ whole genome shotgun (WGS) entry which is preliminary data.</text>
</comment>
<dbReference type="Pfam" id="PF00005">
    <property type="entry name" value="ABC_tran"/>
    <property type="match status" value="1"/>
</dbReference>
<feature type="non-terminal residue" evidence="3">
    <location>
        <position position="1"/>
    </location>
</feature>
<dbReference type="SUPFAM" id="SSF52540">
    <property type="entry name" value="P-loop containing nucleoside triphosphate hydrolases"/>
    <property type="match status" value="1"/>
</dbReference>
<organism evidence="3 4">
    <name type="scientific">Candidatus Cryptobacteroides excrementavium</name>
    <dbReference type="NCBI Taxonomy" id="2840759"/>
    <lineage>
        <taxon>Bacteria</taxon>
        <taxon>Pseudomonadati</taxon>
        <taxon>Bacteroidota</taxon>
        <taxon>Bacteroidia</taxon>
        <taxon>Bacteroidales</taxon>
        <taxon>Candidatus Cryptobacteroides</taxon>
    </lineage>
</organism>
<dbReference type="InterPro" id="IPR003439">
    <property type="entry name" value="ABC_transporter-like_ATP-bd"/>
</dbReference>
<feature type="domain" description="ABC transporter" evidence="2">
    <location>
        <begin position="23"/>
        <end position="75"/>
    </location>
</feature>
<keyword evidence="3" id="KW-0067">ATP-binding</keyword>
<dbReference type="Gene3D" id="3.40.50.300">
    <property type="entry name" value="P-loop containing nucleotide triphosphate hydrolases"/>
    <property type="match status" value="1"/>
</dbReference>
<dbReference type="InterPro" id="IPR027417">
    <property type="entry name" value="P-loop_NTPase"/>
</dbReference>
<proteinExistence type="predicted"/>
<dbReference type="PANTHER" id="PTHR42734">
    <property type="entry name" value="METAL TRANSPORT SYSTEM ATP-BINDING PROTEIN TM_0124-RELATED"/>
    <property type="match status" value="1"/>
</dbReference>
<dbReference type="InterPro" id="IPR050153">
    <property type="entry name" value="Metal_Ion_Import_ABC"/>
</dbReference>
<evidence type="ECO:0000256" key="1">
    <source>
        <dbReference type="ARBA" id="ARBA00022448"/>
    </source>
</evidence>
<gene>
    <name evidence="3" type="ORF">IAB78_03935</name>
</gene>
<keyword evidence="1" id="KW-0813">Transport</keyword>
<dbReference type="EMBL" id="JADILX010000069">
    <property type="protein sequence ID" value="MBO8485558.1"/>
    <property type="molecule type" value="Genomic_DNA"/>
</dbReference>